<name>A0A7C2K5N5_UNCW3</name>
<comment type="similarity">
    <text evidence="1">Belongs to the FldB/FldC dehydratase alpha/beta subunit family.</text>
</comment>
<dbReference type="Gene3D" id="1.20.1270.370">
    <property type="match status" value="1"/>
</dbReference>
<evidence type="ECO:0000256" key="1">
    <source>
        <dbReference type="ARBA" id="ARBA00005806"/>
    </source>
</evidence>
<sequence length="380" mass="44860">MEKKLINFIEASIKGDKYKWAKYWKQKGGKVFGIISSYIPEEIIWAGGVFPFRLRGMWKENIELARIYRPENSCDFCTHILESFLRGELDFLDGLIVGDIDQDVIRLVDVILYLKKLNFCHIVHVPFVFTSDIHVQYYANELRKLAEKIEENTRSEIKEENIFRSIELYDKLRNLLSSIYEMRKSDQPPLSGEEFLKLMLTVNAMLKNEAIVELEKILPYLYKRKANLKAIYPRVMVLSEDLDNPAYIELIENEGCVVVMEDMEMGIRYVDTFPFNEAKDPFYLLAKRYLQKHGSARMGTWNKQMENILNWVKEFRIDGVIGLLFSWCYPQQYRAPFLQKKLEEKEIPCMFFDVSYCFSNVAQLKTRIGAFITSLKEKRR</sequence>
<protein>
    <submittedName>
        <fullName evidence="2">2-hydroxyacyl-CoA dehydratase</fullName>
    </submittedName>
</protein>
<dbReference type="AlphaFoldDB" id="A0A7C2K5N5"/>
<gene>
    <name evidence="2" type="ORF">ENQ77_08200</name>
</gene>
<dbReference type="InterPro" id="IPR010327">
    <property type="entry name" value="FldB/FldC_alpha/beta"/>
</dbReference>
<organism evidence="2">
    <name type="scientific">candidate division WOR-3 bacterium</name>
    <dbReference type="NCBI Taxonomy" id="2052148"/>
    <lineage>
        <taxon>Bacteria</taxon>
        <taxon>Bacteria division WOR-3</taxon>
    </lineage>
</organism>
<proteinExistence type="inferred from homology"/>
<dbReference type="Gene3D" id="3.40.50.11890">
    <property type="match status" value="1"/>
</dbReference>
<dbReference type="PANTHER" id="PTHR30548:SF1">
    <property type="entry name" value="DEHYDRATASE SUBUNIT MJ0007-RELATED"/>
    <property type="match status" value="1"/>
</dbReference>
<reference evidence="2" key="1">
    <citation type="journal article" date="2020" name="mSystems">
        <title>Genome- and Community-Level Interaction Insights into Carbon Utilization and Element Cycling Functions of Hydrothermarchaeota in Hydrothermal Sediment.</title>
        <authorList>
            <person name="Zhou Z."/>
            <person name="Liu Y."/>
            <person name="Xu W."/>
            <person name="Pan J."/>
            <person name="Luo Z.H."/>
            <person name="Li M."/>
        </authorList>
    </citation>
    <scope>NUCLEOTIDE SEQUENCE [LARGE SCALE GENOMIC DNA]</scope>
    <source>
        <strain evidence="2">SpSt-34</strain>
    </source>
</reference>
<evidence type="ECO:0000313" key="2">
    <source>
        <dbReference type="EMBL" id="HEN28605.1"/>
    </source>
</evidence>
<dbReference type="Pfam" id="PF06050">
    <property type="entry name" value="HGD-D"/>
    <property type="match status" value="1"/>
</dbReference>
<dbReference type="PANTHER" id="PTHR30548">
    <property type="entry name" value="2-HYDROXYGLUTARYL-COA DEHYDRATASE, D-COMPONENT-RELATED"/>
    <property type="match status" value="1"/>
</dbReference>
<dbReference type="EMBL" id="DSOL01000232">
    <property type="protein sequence ID" value="HEN28605.1"/>
    <property type="molecule type" value="Genomic_DNA"/>
</dbReference>
<accession>A0A7C2K5N5</accession>
<dbReference type="Gene3D" id="3.40.50.11900">
    <property type="match status" value="1"/>
</dbReference>
<comment type="caution">
    <text evidence="2">The sequence shown here is derived from an EMBL/GenBank/DDBJ whole genome shotgun (WGS) entry which is preliminary data.</text>
</comment>